<protein>
    <submittedName>
        <fullName evidence="1">Uncharacterized protein</fullName>
    </submittedName>
</protein>
<organism evidence="1 2">
    <name type="scientific">Shimia sagamensis</name>
    <dbReference type="NCBI Taxonomy" id="1566352"/>
    <lineage>
        <taxon>Bacteria</taxon>
        <taxon>Pseudomonadati</taxon>
        <taxon>Pseudomonadota</taxon>
        <taxon>Alphaproteobacteria</taxon>
        <taxon>Rhodobacterales</taxon>
        <taxon>Roseobacteraceae</taxon>
    </lineage>
</organism>
<dbReference type="InterPro" id="IPR056919">
    <property type="entry name" value="Phage_TAC_18"/>
</dbReference>
<evidence type="ECO:0000313" key="2">
    <source>
        <dbReference type="Proteomes" id="UP001157961"/>
    </source>
</evidence>
<gene>
    <name evidence="1" type="ORF">SAMN06265373_1246</name>
</gene>
<sequence>MPMVDAGRYLVSAFQEIGRLSIGFSLAPLTWAEIDAYARLTGEIKEPFEAKIIRRMSEAYLESFRAGEDEFSIPPWAG</sequence>
<dbReference type="Pfam" id="PF23812">
    <property type="entry name" value="Phage_TAC_18"/>
    <property type="match status" value="1"/>
</dbReference>
<evidence type="ECO:0000313" key="1">
    <source>
        <dbReference type="EMBL" id="SMP37055.1"/>
    </source>
</evidence>
<keyword evidence="2" id="KW-1185">Reference proteome</keyword>
<dbReference type="EMBL" id="FXTY01000024">
    <property type="protein sequence ID" value="SMP37055.1"/>
    <property type="molecule type" value="Genomic_DNA"/>
</dbReference>
<dbReference type="Proteomes" id="UP001157961">
    <property type="component" value="Unassembled WGS sequence"/>
</dbReference>
<proteinExistence type="predicted"/>
<name>A0ABY1PNY4_9RHOB</name>
<dbReference type="RefSeq" id="WP_283428114.1">
    <property type="nucleotide sequence ID" value="NZ_FXTY01000024.1"/>
</dbReference>
<accession>A0ABY1PNY4</accession>
<reference evidence="1 2" key="1">
    <citation type="submission" date="2017-05" db="EMBL/GenBank/DDBJ databases">
        <authorList>
            <person name="Varghese N."/>
            <person name="Submissions S."/>
        </authorList>
    </citation>
    <scope>NUCLEOTIDE SEQUENCE [LARGE SCALE GENOMIC DNA]</scope>
    <source>
        <strain evidence="1 2">DSM 29734</strain>
    </source>
</reference>
<comment type="caution">
    <text evidence="1">The sequence shown here is derived from an EMBL/GenBank/DDBJ whole genome shotgun (WGS) entry which is preliminary data.</text>
</comment>